<dbReference type="PROSITE" id="PS51318">
    <property type="entry name" value="TAT"/>
    <property type="match status" value="1"/>
</dbReference>
<dbReference type="InterPro" id="IPR003953">
    <property type="entry name" value="FAD-dep_OxRdtase_2_FAD-bd"/>
</dbReference>
<comment type="caution">
    <text evidence="7">The sequence shown here is derived from an EMBL/GenBank/DDBJ whole genome shotgun (WGS) entry which is preliminary data.</text>
</comment>
<dbReference type="InterPro" id="IPR050315">
    <property type="entry name" value="FAD-oxidoreductase_2"/>
</dbReference>
<dbReference type="SUPFAM" id="SSF51905">
    <property type="entry name" value="FAD/NAD(P)-binding domain"/>
    <property type="match status" value="1"/>
</dbReference>
<dbReference type="EMBL" id="ACUX02000007">
    <property type="protein sequence ID" value="EEZ61034.1"/>
    <property type="molecule type" value="Genomic_DNA"/>
</dbReference>
<dbReference type="InterPro" id="IPR036188">
    <property type="entry name" value="FAD/NAD-bd_sf"/>
</dbReference>
<reference evidence="7" key="1">
    <citation type="submission" date="2009-10" db="EMBL/GenBank/DDBJ databases">
        <authorList>
            <person name="Weinstock G."/>
            <person name="Sodergren E."/>
            <person name="Clifton S."/>
            <person name="Fulton L."/>
            <person name="Fulton B."/>
            <person name="Courtney L."/>
            <person name="Fronick C."/>
            <person name="Harrison M."/>
            <person name="Strong C."/>
            <person name="Farmer C."/>
            <person name="Delahaunty K."/>
            <person name="Markovic C."/>
            <person name="Hall O."/>
            <person name="Minx P."/>
            <person name="Tomlinson C."/>
            <person name="Mitreva M."/>
            <person name="Nelson J."/>
            <person name="Hou S."/>
            <person name="Wollam A."/>
            <person name="Pepin K.H."/>
            <person name="Johnson M."/>
            <person name="Bhonagiri V."/>
            <person name="Nash W.E."/>
            <person name="Warren W."/>
            <person name="Chinwalla A."/>
            <person name="Mardis E.R."/>
            <person name="Wilson R.K."/>
        </authorList>
    </citation>
    <scope>NUCLEOTIDE SEQUENCE [LARGE SCALE GENOMIC DNA]</scope>
    <source>
        <strain evidence="7">ATCC 700122</strain>
    </source>
</reference>
<accession>D0WH70</accession>
<dbReference type="GO" id="GO:0008202">
    <property type="term" value="P:steroid metabolic process"/>
    <property type="evidence" value="ECO:0007669"/>
    <property type="project" value="UniProtKB-ARBA"/>
</dbReference>
<dbReference type="eggNOG" id="COG1053">
    <property type="taxonomic scope" value="Bacteria"/>
</dbReference>
<dbReference type="GO" id="GO:0033765">
    <property type="term" value="F:steroid dehydrogenase activity, acting on the CH-CH group of donors"/>
    <property type="evidence" value="ECO:0007669"/>
    <property type="project" value="UniProtKB-ARBA"/>
</dbReference>
<organism evidence="7 8">
    <name type="scientific">Slackia exigua (strain ATCC 700122 / DSM 15923 / CIP 105133 / JCM 11022 / KCTC 5966 / S-7)</name>
    <dbReference type="NCBI Taxonomy" id="649764"/>
    <lineage>
        <taxon>Bacteria</taxon>
        <taxon>Bacillati</taxon>
        <taxon>Actinomycetota</taxon>
        <taxon>Coriobacteriia</taxon>
        <taxon>Eggerthellales</taxon>
        <taxon>Eggerthellaceae</taxon>
        <taxon>Slackia</taxon>
    </lineage>
</organism>
<comment type="cofactor">
    <cofactor evidence="1">
        <name>FAD</name>
        <dbReference type="ChEBI" id="CHEBI:57692"/>
    </cofactor>
</comment>
<keyword evidence="8" id="KW-1185">Reference proteome</keyword>
<evidence type="ECO:0000313" key="7">
    <source>
        <dbReference type="EMBL" id="EEZ61034.1"/>
    </source>
</evidence>
<evidence type="ECO:0000259" key="6">
    <source>
        <dbReference type="Pfam" id="PF00890"/>
    </source>
</evidence>
<dbReference type="STRING" id="649764.HMPREF0762_01102"/>
<evidence type="ECO:0000256" key="2">
    <source>
        <dbReference type="ARBA" id="ARBA00022630"/>
    </source>
</evidence>
<feature type="transmembrane region" description="Helical" evidence="5">
    <location>
        <begin position="24"/>
        <end position="42"/>
    </location>
</feature>
<dbReference type="Gene3D" id="3.90.700.10">
    <property type="entry name" value="Succinate dehydrogenase/fumarate reductase flavoprotein, catalytic domain"/>
    <property type="match status" value="1"/>
</dbReference>
<evidence type="ECO:0000256" key="5">
    <source>
        <dbReference type="SAM" id="Phobius"/>
    </source>
</evidence>
<evidence type="ECO:0000256" key="1">
    <source>
        <dbReference type="ARBA" id="ARBA00001974"/>
    </source>
</evidence>
<dbReference type="AlphaFoldDB" id="D0WH70"/>
<keyword evidence="5" id="KW-0472">Membrane</keyword>
<evidence type="ECO:0000313" key="8">
    <source>
        <dbReference type="Proteomes" id="UP000006001"/>
    </source>
</evidence>
<dbReference type="PANTHER" id="PTHR43400">
    <property type="entry name" value="FUMARATE REDUCTASE"/>
    <property type="match status" value="1"/>
</dbReference>
<evidence type="ECO:0000256" key="3">
    <source>
        <dbReference type="ARBA" id="ARBA00022827"/>
    </source>
</evidence>
<gene>
    <name evidence="7" type="ORF">HMPREF0762_01102</name>
</gene>
<protein>
    <submittedName>
        <fullName evidence="7">Tat pathway signal sequence domain protein</fullName>
    </submittedName>
</protein>
<name>D0WH70_SLAES</name>
<keyword evidence="3" id="KW-0274">FAD</keyword>
<dbReference type="Proteomes" id="UP000006001">
    <property type="component" value="Unassembled WGS sequence"/>
</dbReference>
<sequence length="586" mass="63265">MRKRLADRFKEGIMKEIEGISRRGFLGAMAGIGAVGAIGLAGCATKAAPATNEEASSDAMNASDDWLGTAPEIAESDISGTKETDLLIVGAGNAGLAAAAVAADLGMEFMICEKMKSIQRTRHWFGAINTRYTKDAGLEVDEGRLLNEWARYASGQCDQRVIRVWIRESSDMVEWIDPILTAAGMTCEFDADIDHETGGTGYYVAPMQHYYAGKDANGDRLERNKVLLAYINEKGYDVTYEHSLVKLIQNESGRVTGAIFKTGSTYVQVNAKKGVLLATGGYAGNAEMLRACNPMVDRCVTLQVGSPNDVGDGIKAGMWIGGQKDTIGVPMIFDRGAVLPGQDAGIVSEAGASAEFIGTDKQFNLGSQPLMKVARDGRRFCNESTPYDSCCFAAAEHEGGVFCQIFDSNLKEDVKRFSTIGCSRQTQILLASNEDKPLDEIYADQLEKGTMVKADTIDELADKLGFTGEAKEAFLAEVDTYNGFYDAQKDSDFGKEAYRLSELRTAPFYGTWFGGALLTTGDGLRINEDMQVLDAKAKPIEGLYAAGDCSGSMWANNYPEYIVGSACGRTLTFARHAVRHIAGDIA</sequence>
<keyword evidence="5" id="KW-1133">Transmembrane helix</keyword>
<proteinExistence type="predicted"/>
<dbReference type="InterPro" id="IPR027477">
    <property type="entry name" value="Succ_DH/fumarate_Rdtase_cat_sf"/>
</dbReference>
<dbReference type="Pfam" id="PF00890">
    <property type="entry name" value="FAD_binding_2"/>
    <property type="match status" value="1"/>
</dbReference>
<dbReference type="InterPro" id="IPR006311">
    <property type="entry name" value="TAT_signal"/>
</dbReference>
<keyword evidence="5" id="KW-0812">Transmembrane</keyword>
<keyword evidence="2" id="KW-0285">Flavoprotein</keyword>
<dbReference type="SUPFAM" id="SSF56425">
    <property type="entry name" value="Succinate dehydrogenase/fumarate reductase flavoprotein, catalytic domain"/>
    <property type="match status" value="1"/>
</dbReference>
<keyword evidence="4" id="KW-0560">Oxidoreductase</keyword>
<dbReference type="PANTHER" id="PTHR43400:SF10">
    <property type="entry name" value="3-OXOSTEROID 1-DEHYDROGENASE"/>
    <property type="match status" value="1"/>
</dbReference>
<dbReference type="Gene3D" id="3.50.50.60">
    <property type="entry name" value="FAD/NAD(P)-binding domain"/>
    <property type="match status" value="2"/>
</dbReference>
<dbReference type="HOGENOM" id="CLU_011398_4_3_11"/>
<feature type="domain" description="FAD-dependent oxidoreductase 2 FAD-binding" evidence="6">
    <location>
        <begin position="85"/>
        <end position="555"/>
    </location>
</feature>
<evidence type="ECO:0000256" key="4">
    <source>
        <dbReference type="ARBA" id="ARBA00023002"/>
    </source>
</evidence>